<evidence type="ECO:0000256" key="2">
    <source>
        <dbReference type="ARBA" id="ARBA00022723"/>
    </source>
</evidence>
<dbReference type="PROSITE" id="PS51257">
    <property type="entry name" value="PROKAR_LIPOPROTEIN"/>
    <property type="match status" value="1"/>
</dbReference>
<evidence type="ECO:0000313" key="7">
    <source>
        <dbReference type="Proteomes" id="UP000606935"/>
    </source>
</evidence>
<dbReference type="Gene3D" id="1.10.760.10">
    <property type="entry name" value="Cytochrome c-like domain"/>
    <property type="match status" value="1"/>
</dbReference>
<dbReference type="GO" id="GO:0009055">
    <property type="term" value="F:electron transfer activity"/>
    <property type="evidence" value="ECO:0007669"/>
    <property type="project" value="InterPro"/>
</dbReference>
<sequence length="149" mass="16496">MKALIPFAVVLTLAGCDKGADSPRGFSLPEGNPSKGEQVFMKYQCLACHSLKGYNTDNIEPELANRVLLGGNVSQIKTYAELVTSVINPSHKIAQNYIPSEVSDDQGHSKMRNYNDAMTVSELVDLVAFLQPQYQLVPFKRTDYPIYLP</sequence>
<name>A0A917YVG7_9ALTE</name>
<evidence type="ECO:0000313" key="6">
    <source>
        <dbReference type="EMBL" id="GGO65394.1"/>
    </source>
</evidence>
<dbReference type="EMBL" id="BMLS01000001">
    <property type="protein sequence ID" value="GGO65394.1"/>
    <property type="molecule type" value="Genomic_DNA"/>
</dbReference>
<dbReference type="InterPro" id="IPR009056">
    <property type="entry name" value="Cyt_c-like_dom"/>
</dbReference>
<dbReference type="SUPFAM" id="SSF46626">
    <property type="entry name" value="Cytochrome c"/>
    <property type="match status" value="1"/>
</dbReference>
<reference evidence="6" key="2">
    <citation type="submission" date="2020-09" db="EMBL/GenBank/DDBJ databases">
        <authorList>
            <person name="Sun Q."/>
            <person name="Zhou Y."/>
        </authorList>
    </citation>
    <scope>NUCLEOTIDE SEQUENCE</scope>
    <source>
        <strain evidence="6">CGMCC 1.7086</strain>
    </source>
</reference>
<dbReference type="PROSITE" id="PS51007">
    <property type="entry name" value="CYTC"/>
    <property type="match status" value="1"/>
</dbReference>
<evidence type="ECO:0000256" key="1">
    <source>
        <dbReference type="ARBA" id="ARBA00022617"/>
    </source>
</evidence>
<evidence type="ECO:0000256" key="3">
    <source>
        <dbReference type="ARBA" id="ARBA00023004"/>
    </source>
</evidence>
<comment type="caution">
    <text evidence="6">The sequence shown here is derived from an EMBL/GenBank/DDBJ whole genome shotgun (WGS) entry which is preliminary data.</text>
</comment>
<evidence type="ECO:0000259" key="5">
    <source>
        <dbReference type="PROSITE" id="PS51007"/>
    </source>
</evidence>
<protein>
    <recommendedName>
        <fullName evidence="5">Cytochrome c domain-containing protein</fullName>
    </recommendedName>
</protein>
<dbReference type="RefSeq" id="WP_188690360.1">
    <property type="nucleotide sequence ID" value="NZ_BMLS01000001.1"/>
</dbReference>
<dbReference type="GO" id="GO:0020037">
    <property type="term" value="F:heme binding"/>
    <property type="evidence" value="ECO:0007669"/>
    <property type="project" value="InterPro"/>
</dbReference>
<keyword evidence="2 4" id="KW-0479">Metal-binding</keyword>
<keyword evidence="3 4" id="KW-0408">Iron</keyword>
<keyword evidence="1 4" id="KW-0349">Heme</keyword>
<dbReference type="Proteomes" id="UP000606935">
    <property type="component" value="Unassembled WGS sequence"/>
</dbReference>
<keyword evidence="7" id="KW-1185">Reference proteome</keyword>
<dbReference type="AlphaFoldDB" id="A0A917YVG7"/>
<evidence type="ECO:0000256" key="4">
    <source>
        <dbReference type="PROSITE-ProRule" id="PRU00433"/>
    </source>
</evidence>
<dbReference type="GO" id="GO:0046872">
    <property type="term" value="F:metal ion binding"/>
    <property type="evidence" value="ECO:0007669"/>
    <property type="project" value="UniProtKB-KW"/>
</dbReference>
<reference evidence="6" key="1">
    <citation type="journal article" date="2014" name="Int. J. Syst. Evol. Microbiol.">
        <title>Complete genome sequence of Corynebacterium casei LMG S-19264T (=DSM 44701T), isolated from a smear-ripened cheese.</title>
        <authorList>
            <consortium name="US DOE Joint Genome Institute (JGI-PGF)"/>
            <person name="Walter F."/>
            <person name="Albersmeier A."/>
            <person name="Kalinowski J."/>
            <person name="Ruckert C."/>
        </authorList>
    </citation>
    <scope>NUCLEOTIDE SEQUENCE</scope>
    <source>
        <strain evidence="6">CGMCC 1.7086</strain>
    </source>
</reference>
<accession>A0A917YVG7</accession>
<dbReference type="InterPro" id="IPR036909">
    <property type="entry name" value="Cyt_c-like_dom_sf"/>
</dbReference>
<feature type="domain" description="Cytochrome c" evidence="5">
    <location>
        <begin position="31"/>
        <end position="134"/>
    </location>
</feature>
<organism evidence="6 7">
    <name type="scientific">Bowmanella pacifica</name>
    <dbReference type="NCBI Taxonomy" id="502051"/>
    <lineage>
        <taxon>Bacteria</taxon>
        <taxon>Pseudomonadati</taxon>
        <taxon>Pseudomonadota</taxon>
        <taxon>Gammaproteobacteria</taxon>
        <taxon>Alteromonadales</taxon>
        <taxon>Alteromonadaceae</taxon>
        <taxon>Bowmanella</taxon>
    </lineage>
</organism>
<proteinExistence type="predicted"/>
<gene>
    <name evidence="6" type="ORF">GCM10010982_07100</name>
</gene>
<dbReference type="Pfam" id="PF00034">
    <property type="entry name" value="Cytochrom_C"/>
    <property type="match status" value="1"/>
</dbReference>